<dbReference type="GeneID" id="91464202"/>
<feature type="domain" description="ParB-like N-terminal" evidence="2">
    <location>
        <begin position="54"/>
        <end position="147"/>
    </location>
</feature>
<dbReference type="SUPFAM" id="SSF110849">
    <property type="entry name" value="ParB/Sulfiredoxin"/>
    <property type="match status" value="1"/>
</dbReference>
<name>A0A7H1Q3P3_9ACTN</name>
<gene>
    <name evidence="3" type="ORF">HEP81_04651</name>
</gene>
<dbReference type="SMART" id="SM00470">
    <property type="entry name" value="ParB"/>
    <property type="match status" value="1"/>
</dbReference>
<feature type="region of interest" description="Disordered" evidence="1">
    <location>
        <begin position="1"/>
        <end position="38"/>
    </location>
</feature>
<dbReference type="RefSeq" id="WP_078967247.1">
    <property type="nucleotide sequence ID" value="NZ_CP051006.1"/>
</dbReference>
<feature type="compositionally biased region" description="Low complexity" evidence="1">
    <location>
        <begin position="13"/>
        <end position="26"/>
    </location>
</feature>
<dbReference type="InterPro" id="IPR036086">
    <property type="entry name" value="ParB/Sulfiredoxin_sf"/>
</dbReference>
<evidence type="ECO:0000256" key="1">
    <source>
        <dbReference type="SAM" id="MobiDB-lite"/>
    </source>
</evidence>
<accession>A0A7H1Q3P3</accession>
<dbReference type="Proteomes" id="UP000516422">
    <property type="component" value="Chromosome"/>
</dbReference>
<protein>
    <recommendedName>
        <fullName evidence="2">ParB-like N-terminal domain-containing protein</fullName>
    </recommendedName>
</protein>
<evidence type="ECO:0000313" key="4">
    <source>
        <dbReference type="Proteomes" id="UP000516422"/>
    </source>
</evidence>
<reference evidence="3 4" key="1">
    <citation type="submission" date="2020-04" db="EMBL/GenBank/DDBJ databases">
        <title>Characterization and engineering of Streptomyces griseofuscus DSM40191 as a potential heterologous host for expression of BGCs.</title>
        <authorList>
            <person name="Gren T."/>
            <person name="Whitford C.M."/>
            <person name="Mohite O.S."/>
            <person name="Joergensen T.S."/>
            <person name="Nielsen J.B."/>
            <person name="Lee S.Y."/>
            <person name="Weber T."/>
        </authorList>
    </citation>
    <scope>NUCLEOTIDE SEQUENCE [LARGE SCALE GENOMIC DNA]</scope>
    <source>
        <strain evidence="3 4">DSM 40191</strain>
    </source>
</reference>
<dbReference type="AlphaFoldDB" id="A0A7H1Q3P3"/>
<organism evidence="3 4">
    <name type="scientific">Streptomyces griseofuscus</name>
    <dbReference type="NCBI Taxonomy" id="146922"/>
    <lineage>
        <taxon>Bacteria</taxon>
        <taxon>Bacillati</taxon>
        <taxon>Actinomycetota</taxon>
        <taxon>Actinomycetes</taxon>
        <taxon>Kitasatosporales</taxon>
        <taxon>Streptomycetaceae</taxon>
        <taxon>Streptomyces</taxon>
    </lineage>
</organism>
<proteinExistence type="predicted"/>
<evidence type="ECO:0000259" key="2">
    <source>
        <dbReference type="SMART" id="SM00470"/>
    </source>
</evidence>
<dbReference type="CDD" id="cd16387">
    <property type="entry name" value="ParB_N_Srx"/>
    <property type="match status" value="1"/>
</dbReference>
<evidence type="ECO:0000313" key="3">
    <source>
        <dbReference type="EMBL" id="QNT94923.1"/>
    </source>
</evidence>
<dbReference type="EMBL" id="CP051006">
    <property type="protein sequence ID" value="QNT94923.1"/>
    <property type="molecule type" value="Genomic_DNA"/>
</dbReference>
<dbReference type="KEGG" id="sgf:HEP81_04651"/>
<dbReference type="Pfam" id="PF02195">
    <property type="entry name" value="ParB_N"/>
    <property type="match status" value="1"/>
</dbReference>
<sequence>MARKPQQGEEEVTTPAPQDQEPAQAPDPDPTGMSWSTENPARDVMQIGEDLFIRWVDVASLREQDINAQVMQPRHFERLTGNIRKRGMVESLPYCHQPGGTGPIEVISGHHRSRAARAAGLQQIPAIIDTRTMRRSEVIAKQIAHNELHGDPDKDVLAQLVSMIDNVDDLIATGLDENQLPTVEPDDTKLAIPHGEFDWRSATLMFLPHQMEDFKDAITAIANGTDLVGAAPVEMFEDFAAAVYAFGRCKDVRNFTTMIALLTDIARREVEQAAKEAEEAAKADTTA</sequence>
<dbReference type="InterPro" id="IPR003115">
    <property type="entry name" value="ParB_N"/>
</dbReference>
<dbReference type="Gene3D" id="3.90.1530.10">
    <property type="entry name" value="Conserved hypothetical protein from pyrococcus furiosus pfu- 392566-001, ParB domain"/>
    <property type="match status" value="1"/>
</dbReference>